<comment type="caution">
    <text evidence="1">The sequence shown here is derived from an EMBL/GenBank/DDBJ whole genome shotgun (WGS) entry which is preliminary data.</text>
</comment>
<proteinExistence type="predicted"/>
<reference evidence="1 2" key="1">
    <citation type="submission" date="2023-05" db="EMBL/GenBank/DDBJ databases">
        <title>Actinoplanes sp. NEAU-A12 genome sequencing.</title>
        <authorList>
            <person name="Wang Z.-S."/>
        </authorList>
    </citation>
    <scope>NUCLEOTIDE SEQUENCE [LARGE SCALE GENOMIC DNA]</scope>
    <source>
        <strain evidence="1 2">NEAU-A12</strain>
    </source>
</reference>
<organism evidence="1 2">
    <name type="scientific">Actinoplanes sandaracinus</name>
    <dbReference type="NCBI Taxonomy" id="3045177"/>
    <lineage>
        <taxon>Bacteria</taxon>
        <taxon>Bacillati</taxon>
        <taxon>Actinomycetota</taxon>
        <taxon>Actinomycetes</taxon>
        <taxon>Micromonosporales</taxon>
        <taxon>Micromonosporaceae</taxon>
        <taxon>Actinoplanes</taxon>
    </lineage>
</organism>
<protein>
    <submittedName>
        <fullName evidence="1">Sporulation protein</fullName>
    </submittedName>
</protein>
<dbReference type="PANTHER" id="PTHR40053">
    <property type="entry name" value="SPORULATION-CONTROL PROTEIN SPO0M"/>
    <property type="match status" value="1"/>
</dbReference>
<sequence length="266" mass="28303">MVFRRMLGALGVGGPSVDTVLLSPHTYPGGLVAGQVELTGGGQDVEIEHIILGLVAGMETEGGEGAAAGEFHRTAVSGPLRLPAGRQLSVPFELELPWQAPITAVYGRPLHGLVMGVRTEVSIARAVDKGDLDPILVNPLPVQLRILDAFAELEFGFKGADLERGRIAGVPRSLPFHQEIAYSAAPRYAHAVGEVELTFVTTPHAVEVILEFDKRGGVLSGGPGGFGRFTVGHACADTTDWTRQVDAWVQRTVEQRQGRGGFRDEG</sequence>
<name>A0ABT6WPU4_9ACTN</name>
<dbReference type="RefSeq" id="WP_282762682.1">
    <property type="nucleotide sequence ID" value="NZ_JASCTH010000016.1"/>
</dbReference>
<accession>A0ABT6WPU4</accession>
<keyword evidence="2" id="KW-1185">Reference proteome</keyword>
<dbReference type="Proteomes" id="UP001241758">
    <property type="component" value="Unassembled WGS sequence"/>
</dbReference>
<evidence type="ECO:0000313" key="2">
    <source>
        <dbReference type="Proteomes" id="UP001241758"/>
    </source>
</evidence>
<dbReference type="InterPro" id="IPR009776">
    <property type="entry name" value="Spore_0_M"/>
</dbReference>
<gene>
    <name evidence="1" type="ORF">QLQ12_24055</name>
</gene>
<dbReference type="Pfam" id="PF07070">
    <property type="entry name" value="Spo0M"/>
    <property type="match status" value="1"/>
</dbReference>
<dbReference type="EMBL" id="JASCTH010000016">
    <property type="protein sequence ID" value="MDI6101699.1"/>
    <property type="molecule type" value="Genomic_DNA"/>
</dbReference>
<evidence type="ECO:0000313" key="1">
    <source>
        <dbReference type="EMBL" id="MDI6101699.1"/>
    </source>
</evidence>
<dbReference type="PANTHER" id="PTHR40053:SF1">
    <property type="entry name" value="SPORULATION-CONTROL PROTEIN SPO0M"/>
    <property type="match status" value="1"/>
</dbReference>